<keyword evidence="2" id="KW-0812">Transmembrane</keyword>
<feature type="transmembrane region" description="Helical" evidence="2">
    <location>
        <begin position="195"/>
        <end position="213"/>
    </location>
</feature>
<feature type="transmembrane region" description="Helical" evidence="2">
    <location>
        <begin position="364"/>
        <end position="384"/>
    </location>
</feature>
<feature type="region of interest" description="Disordered" evidence="1">
    <location>
        <begin position="1"/>
        <end position="68"/>
    </location>
</feature>
<feature type="transmembrane region" description="Helical" evidence="2">
    <location>
        <begin position="81"/>
        <end position="101"/>
    </location>
</feature>
<feature type="transmembrane region" description="Helical" evidence="2">
    <location>
        <begin position="255"/>
        <end position="279"/>
    </location>
</feature>
<comment type="caution">
    <text evidence="3">The sequence shown here is derived from an EMBL/GenBank/DDBJ whole genome shotgun (WGS) entry which is preliminary data.</text>
</comment>
<dbReference type="Proteomes" id="UP000313231">
    <property type="component" value="Unassembled WGS sequence"/>
</dbReference>
<feature type="transmembrane region" description="Helical" evidence="2">
    <location>
        <begin position="113"/>
        <end position="134"/>
    </location>
</feature>
<gene>
    <name evidence="3" type="ORF">FHP29_13225</name>
</gene>
<dbReference type="AlphaFoldDB" id="A0A5C4VQY9"/>
<protein>
    <submittedName>
        <fullName evidence="3">Uncharacterized protein</fullName>
    </submittedName>
</protein>
<dbReference type="OrthoDB" id="3787782at2"/>
<feature type="transmembrane region" description="Helical" evidence="2">
    <location>
        <begin position="172"/>
        <end position="190"/>
    </location>
</feature>
<organism evidence="3 4">
    <name type="scientific">Nocardioides albidus</name>
    <dbReference type="NCBI Taxonomy" id="1517589"/>
    <lineage>
        <taxon>Bacteria</taxon>
        <taxon>Bacillati</taxon>
        <taxon>Actinomycetota</taxon>
        <taxon>Actinomycetes</taxon>
        <taxon>Propionibacteriales</taxon>
        <taxon>Nocardioidaceae</taxon>
        <taxon>Nocardioides</taxon>
    </lineage>
</organism>
<name>A0A5C4VQY9_9ACTN</name>
<evidence type="ECO:0000256" key="1">
    <source>
        <dbReference type="SAM" id="MobiDB-lite"/>
    </source>
</evidence>
<feature type="transmembrane region" description="Helical" evidence="2">
    <location>
        <begin position="228"/>
        <end position="248"/>
    </location>
</feature>
<evidence type="ECO:0000256" key="2">
    <source>
        <dbReference type="SAM" id="Phobius"/>
    </source>
</evidence>
<evidence type="ECO:0000313" key="3">
    <source>
        <dbReference type="EMBL" id="TNM38251.1"/>
    </source>
</evidence>
<accession>A0A5C4VQY9</accession>
<sequence>MTDDAPANGTPDPSDRPVPPPAADTSSTTPSSPSTPPAPPATAIVTDPADPAEPAAPTAPADATGPIEPELPVRATRAGTAGAVVALGTGLLAAAVVIAAVRGRDDGGLDWSSYGVGLGATAVLLVIAVLGALAGRRAGGRAREEVVTWPGAVGILATAVMIGVGIDRDDSWVAYLIGGTMVVLAALGYVAARRAAFVVVAILGLALVYGVAFDDFVADSLGDDHPQVIGAVLVSVFVVVVTLLGWALPSRAVSGVVVGVFGLVGILGILASFAVQRFLADMFGGMLGMSGMPGLLGGEKGSGSRGFPASDVWWVVALGGVLAALWALAAAISNHSGFSVLAIALPALGLPLACLALAAEHPTWWSAIAAVAGGVLLLGATLLARLRGRRTADVLGR</sequence>
<keyword evidence="2" id="KW-1133">Transmembrane helix</keyword>
<feature type="transmembrane region" description="Helical" evidence="2">
    <location>
        <begin position="146"/>
        <end position="166"/>
    </location>
</feature>
<keyword evidence="4" id="KW-1185">Reference proteome</keyword>
<feature type="compositionally biased region" description="Low complexity" evidence="1">
    <location>
        <begin position="41"/>
        <end position="64"/>
    </location>
</feature>
<reference evidence="3 4" key="1">
    <citation type="journal article" date="2016" name="Int. J. Syst. Evol. Microbiol.">
        <title>Nocardioides albidus sp. nov., an actinobacterium isolated from garden soil.</title>
        <authorList>
            <person name="Singh H."/>
            <person name="Du J."/>
            <person name="Trinh H."/>
            <person name="Won K."/>
            <person name="Yang J.E."/>
            <person name="Yin C."/>
            <person name="Kook M."/>
            <person name="Yi T.H."/>
        </authorList>
    </citation>
    <scope>NUCLEOTIDE SEQUENCE [LARGE SCALE GENOMIC DNA]</scope>
    <source>
        <strain evidence="3 4">CCTCC AB 2015297</strain>
    </source>
</reference>
<keyword evidence="2" id="KW-0472">Membrane</keyword>
<feature type="transmembrane region" description="Helical" evidence="2">
    <location>
        <begin position="338"/>
        <end position="358"/>
    </location>
</feature>
<evidence type="ECO:0000313" key="4">
    <source>
        <dbReference type="Proteomes" id="UP000313231"/>
    </source>
</evidence>
<dbReference type="EMBL" id="VDMP01000025">
    <property type="protein sequence ID" value="TNM38251.1"/>
    <property type="molecule type" value="Genomic_DNA"/>
</dbReference>
<feature type="compositionally biased region" description="Low complexity" evidence="1">
    <location>
        <begin position="23"/>
        <end position="32"/>
    </location>
</feature>
<proteinExistence type="predicted"/>
<dbReference type="RefSeq" id="WP_139623365.1">
    <property type="nucleotide sequence ID" value="NZ_VDMP01000025.1"/>
</dbReference>
<feature type="transmembrane region" description="Helical" evidence="2">
    <location>
        <begin position="312"/>
        <end position="331"/>
    </location>
</feature>